<name>A0A0S6VPB0_9BACT</name>
<dbReference type="HOGENOM" id="CLU_1792658_0_0_0"/>
<evidence type="ECO:0000313" key="2">
    <source>
        <dbReference type="Proteomes" id="UP000030700"/>
    </source>
</evidence>
<proteinExistence type="predicted"/>
<organism evidence="1">
    <name type="scientific">Candidatus Moduliflexus flocculans</name>
    <dbReference type="NCBI Taxonomy" id="1499966"/>
    <lineage>
        <taxon>Bacteria</taxon>
        <taxon>Candidatus Moduliflexota</taxon>
        <taxon>Candidatus Moduliflexia</taxon>
        <taxon>Candidatus Moduliflexales</taxon>
        <taxon>Candidatus Moduliflexaceae</taxon>
    </lineage>
</organism>
<sequence>MKKLNILSIRLTTMCFFLFLLFGICSCSSDSENSPTSSSSGLEQNIVKKSWFIIGENRPVYIVGFREDHTVIFTLEATLSSRDGDYLGKGTWKLQGENISFDFTSATTGRTDYYTGTVNADGTYYMEGTMKDGEYGHVYQWHSM</sequence>
<evidence type="ECO:0000313" key="1">
    <source>
        <dbReference type="EMBL" id="GAK48858.1"/>
    </source>
</evidence>
<keyword evidence="2" id="KW-1185">Reference proteome</keyword>
<evidence type="ECO:0008006" key="3">
    <source>
        <dbReference type="Google" id="ProtNLM"/>
    </source>
</evidence>
<accession>A0A0S6VPB0</accession>
<dbReference type="AlphaFoldDB" id="A0A0S6VPB0"/>
<gene>
    <name evidence="1" type="ORF">U14_00069</name>
</gene>
<dbReference type="Proteomes" id="UP000030700">
    <property type="component" value="Unassembled WGS sequence"/>
</dbReference>
<dbReference type="PROSITE" id="PS51257">
    <property type="entry name" value="PROKAR_LIPOPROTEIN"/>
    <property type="match status" value="1"/>
</dbReference>
<protein>
    <recommendedName>
        <fullName evidence="3">Lipoprotein</fullName>
    </recommendedName>
</protein>
<dbReference type="STRING" id="1499966.U14_00069"/>
<dbReference type="EMBL" id="DF820455">
    <property type="protein sequence ID" value="GAK48858.1"/>
    <property type="molecule type" value="Genomic_DNA"/>
</dbReference>
<reference evidence="1" key="1">
    <citation type="journal article" date="2015" name="PeerJ">
        <title>First genomic representation of candidate bacterial phylum KSB3 points to enhanced environmental sensing as a trigger of wastewater bulking.</title>
        <authorList>
            <person name="Sekiguchi Y."/>
            <person name="Ohashi A."/>
            <person name="Parks D.H."/>
            <person name="Yamauchi T."/>
            <person name="Tyson G.W."/>
            <person name="Hugenholtz P."/>
        </authorList>
    </citation>
    <scope>NUCLEOTIDE SEQUENCE [LARGE SCALE GENOMIC DNA]</scope>
</reference>